<keyword evidence="2" id="KW-1185">Reference proteome</keyword>
<dbReference type="AlphaFoldDB" id="A0A2U9C4X7"/>
<evidence type="ECO:0000313" key="2">
    <source>
        <dbReference type="Proteomes" id="UP000246464"/>
    </source>
</evidence>
<reference evidence="1 2" key="1">
    <citation type="submission" date="2017-12" db="EMBL/GenBank/DDBJ databases">
        <title>Integrating genomic resources of turbot (Scophthalmus maximus) in depth evaluation of genetic and physical mapping variation across individuals.</title>
        <authorList>
            <person name="Martinez P."/>
        </authorList>
    </citation>
    <scope>NUCLEOTIDE SEQUENCE [LARGE SCALE GENOMIC DNA]</scope>
</reference>
<accession>A0A2U9C4X7</accession>
<proteinExistence type="predicted"/>
<name>A0A2U9C4X7_SCOMX</name>
<dbReference type="EMBL" id="CP026255">
    <property type="protein sequence ID" value="AWP11621.1"/>
    <property type="molecule type" value="Genomic_DNA"/>
</dbReference>
<dbReference type="Proteomes" id="UP000246464">
    <property type="component" value="Chromosome 13"/>
</dbReference>
<evidence type="ECO:0000313" key="1">
    <source>
        <dbReference type="EMBL" id="AWP11621.1"/>
    </source>
</evidence>
<sequence length="159" mass="17543">MRSRTPRKPAEKRSFLFCPDAPVTLRYRGATGGTGRDDTYADFVSVCAVVCMESFQHCGGVHRPHREPPGDVTLPLAATVGDLRLVNSGSEAPLVSRLRVSVELQRSLPQRRETITVSTVKVKQTNLTQLDQPDGRRVSEGLQLNQTTEPNILRGFLVC</sequence>
<organism evidence="1 2">
    <name type="scientific">Scophthalmus maximus</name>
    <name type="common">Turbot</name>
    <name type="synonym">Psetta maxima</name>
    <dbReference type="NCBI Taxonomy" id="52904"/>
    <lineage>
        <taxon>Eukaryota</taxon>
        <taxon>Metazoa</taxon>
        <taxon>Chordata</taxon>
        <taxon>Craniata</taxon>
        <taxon>Vertebrata</taxon>
        <taxon>Euteleostomi</taxon>
        <taxon>Actinopterygii</taxon>
        <taxon>Neopterygii</taxon>
        <taxon>Teleostei</taxon>
        <taxon>Neoteleostei</taxon>
        <taxon>Acanthomorphata</taxon>
        <taxon>Carangaria</taxon>
        <taxon>Pleuronectiformes</taxon>
        <taxon>Pleuronectoidei</taxon>
        <taxon>Scophthalmidae</taxon>
        <taxon>Scophthalmus</taxon>
    </lineage>
</organism>
<gene>
    <name evidence="1" type="ORF">SMAX5B_009172</name>
</gene>
<protein>
    <submittedName>
        <fullName evidence="1">Uncharacterized protein</fullName>
    </submittedName>
</protein>